<dbReference type="InterPro" id="IPR032861">
    <property type="entry name" value="TAXi_N"/>
</dbReference>
<evidence type="ECO:0000256" key="1">
    <source>
        <dbReference type="ARBA" id="ARBA00007447"/>
    </source>
</evidence>
<dbReference type="SUPFAM" id="SSF50630">
    <property type="entry name" value="Acid proteases"/>
    <property type="match status" value="1"/>
</dbReference>
<feature type="signal peptide" evidence="4">
    <location>
        <begin position="1"/>
        <end position="25"/>
    </location>
</feature>
<feature type="region of interest" description="Disordered" evidence="3">
    <location>
        <begin position="108"/>
        <end position="132"/>
    </location>
</feature>
<organism evidence="6 7">
    <name type="scientific">Panicum hallii var. hallii</name>
    <dbReference type="NCBI Taxonomy" id="1504633"/>
    <lineage>
        <taxon>Eukaryota</taxon>
        <taxon>Viridiplantae</taxon>
        <taxon>Streptophyta</taxon>
        <taxon>Embryophyta</taxon>
        <taxon>Tracheophyta</taxon>
        <taxon>Spermatophyta</taxon>
        <taxon>Magnoliopsida</taxon>
        <taxon>Liliopsida</taxon>
        <taxon>Poales</taxon>
        <taxon>Poaceae</taxon>
        <taxon>PACMAD clade</taxon>
        <taxon>Panicoideae</taxon>
        <taxon>Panicodae</taxon>
        <taxon>Paniceae</taxon>
        <taxon>Panicinae</taxon>
        <taxon>Panicum</taxon>
        <taxon>Panicum sect. Panicum</taxon>
    </lineage>
</organism>
<evidence type="ECO:0000256" key="4">
    <source>
        <dbReference type="SAM" id="SignalP"/>
    </source>
</evidence>
<keyword evidence="4" id="KW-0732">Signal</keyword>
<feature type="chain" id="PRO_5015408502" description="Peptidase A1 domain-containing protein" evidence="4">
    <location>
        <begin position="26"/>
        <end position="487"/>
    </location>
</feature>
<dbReference type="PANTHER" id="PTHR13683:SF638">
    <property type="entry name" value="ASPARTIC PROTEINASE NEPENTHESIN-2"/>
    <property type="match status" value="1"/>
</dbReference>
<accession>A0A2T7DZU9</accession>
<dbReference type="Proteomes" id="UP000244336">
    <property type="component" value="Chromosome 4"/>
</dbReference>
<dbReference type="FunFam" id="2.40.70.10:FF:000049">
    <property type="entry name" value="Aspartyl protease AED1"/>
    <property type="match status" value="1"/>
</dbReference>
<feature type="active site" evidence="2">
    <location>
        <position position="361"/>
    </location>
</feature>
<dbReference type="Gene3D" id="2.40.70.10">
    <property type="entry name" value="Acid Proteases"/>
    <property type="match status" value="2"/>
</dbReference>
<keyword evidence="7" id="KW-1185">Reference proteome</keyword>
<feature type="compositionally biased region" description="Low complexity" evidence="3">
    <location>
        <begin position="55"/>
        <end position="64"/>
    </location>
</feature>
<feature type="active site" evidence="2">
    <location>
        <position position="165"/>
    </location>
</feature>
<feature type="compositionally biased region" description="Polar residues" evidence="3">
    <location>
        <begin position="40"/>
        <end position="54"/>
    </location>
</feature>
<evidence type="ECO:0000313" key="7">
    <source>
        <dbReference type="Proteomes" id="UP000244336"/>
    </source>
</evidence>
<dbReference type="InterPro" id="IPR021109">
    <property type="entry name" value="Peptidase_aspartic_dom_sf"/>
</dbReference>
<sequence length="487" mass="51348">MASSAVVPSLLFCLVLLVSPYLAYSYPTSYTHGGKHYVLHSNSDPRQPGQTPTCSSVHSGRSSSDGVPVLHRLSPCSPLGGARNQEKATTTVADVLHRDALRLRSLRGEDNHGAPAPAPGPSAPGGGGVSIPVRGDPIEARPGAFEYHVVAGFGTPAQELTVGFDTYTSGATLLKCTPCAATEPCDQAFEPSASSSLAQVPCGSPDCPFHGCSGPSCTFSLGTNNTLLGNVTFVTDKLTLTSSATVENFRFACMEAGFRPRDNSTGILDLSRNSHSLASRASSSPGTVAFSYCLPSSPSTVGFLSLRAPKPELSGRKVSYTPLRSNPGNGNMYVVELVGVGLGGRDLSVPPTAFAGDTLVDLHTTFTYLRPEAYSVLRDNFRQWMTEYKPAPPLGVLDTCYNFTGRNFFSVPAITLKFNGGADVDMSMNGIMYFPDPGNHFSIACLAFAAAPTNAREAAVVGNRAQSSMEVVYDVRGGKVGFVPYRC</sequence>
<evidence type="ECO:0000256" key="2">
    <source>
        <dbReference type="PIRSR" id="PIRSR601461-1"/>
    </source>
</evidence>
<dbReference type="PANTHER" id="PTHR13683">
    <property type="entry name" value="ASPARTYL PROTEASES"/>
    <property type="match status" value="1"/>
</dbReference>
<evidence type="ECO:0000256" key="3">
    <source>
        <dbReference type="SAM" id="MobiDB-lite"/>
    </source>
</evidence>
<evidence type="ECO:0000313" key="6">
    <source>
        <dbReference type="EMBL" id="PUZ61092.1"/>
    </source>
</evidence>
<dbReference type="OrthoDB" id="2747330at2759"/>
<dbReference type="EMBL" id="CM009752">
    <property type="protein sequence ID" value="PUZ61092.1"/>
    <property type="molecule type" value="Genomic_DNA"/>
</dbReference>
<dbReference type="Pfam" id="PF14541">
    <property type="entry name" value="TAXi_C"/>
    <property type="match status" value="1"/>
</dbReference>
<comment type="similarity">
    <text evidence="1">Belongs to the peptidase A1 family.</text>
</comment>
<dbReference type="GO" id="GO:0006508">
    <property type="term" value="P:proteolysis"/>
    <property type="evidence" value="ECO:0007669"/>
    <property type="project" value="InterPro"/>
</dbReference>
<reference evidence="6 7" key="1">
    <citation type="submission" date="2018-04" db="EMBL/GenBank/DDBJ databases">
        <title>WGS assembly of Panicum hallii var. hallii HAL2.</title>
        <authorList>
            <person name="Lovell J."/>
            <person name="Jenkins J."/>
            <person name="Lowry D."/>
            <person name="Mamidi S."/>
            <person name="Sreedasyam A."/>
            <person name="Weng X."/>
            <person name="Barry K."/>
            <person name="Bonette J."/>
            <person name="Campitelli B."/>
            <person name="Daum C."/>
            <person name="Gordon S."/>
            <person name="Gould B."/>
            <person name="Lipzen A."/>
            <person name="MacQueen A."/>
            <person name="Palacio-Mejia J."/>
            <person name="Plott C."/>
            <person name="Shakirov E."/>
            <person name="Shu S."/>
            <person name="Yoshinaga Y."/>
            <person name="Zane M."/>
            <person name="Rokhsar D."/>
            <person name="Grimwood J."/>
            <person name="Schmutz J."/>
            <person name="Juenger T."/>
        </authorList>
    </citation>
    <scope>NUCLEOTIDE SEQUENCE [LARGE SCALE GENOMIC DNA]</scope>
    <source>
        <strain evidence="7">cv. HAL2</strain>
    </source>
</reference>
<feature type="region of interest" description="Disordered" evidence="3">
    <location>
        <begin position="39"/>
        <end position="91"/>
    </location>
</feature>
<evidence type="ECO:0000259" key="5">
    <source>
        <dbReference type="PROSITE" id="PS51767"/>
    </source>
</evidence>
<dbReference type="Gramene" id="PUZ61092">
    <property type="protein sequence ID" value="PUZ61092"/>
    <property type="gene ID" value="GQ55_4G243700"/>
</dbReference>
<feature type="domain" description="Peptidase A1" evidence="5">
    <location>
        <begin position="147"/>
        <end position="483"/>
    </location>
</feature>
<dbReference type="InterPro" id="IPR033121">
    <property type="entry name" value="PEPTIDASE_A1"/>
</dbReference>
<gene>
    <name evidence="6" type="ORF">GQ55_4G243700</name>
</gene>
<proteinExistence type="inferred from homology"/>
<dbReference type="GO" id="GO:0004190">
    <property type="term" value="F:aspartic-type endopeptidase activity"/>
    <property type="evidence" value="ECO:0007669"/>
    <property type="project" value="InterPro"/>
</dbReference>
<dbReference type="InterPro" id="IPR001461">
    <property type="entry name" value="Aspartic_peptidase_A1"/>
</dbReference>
<dbReference type="Pfam" id="PF14543">
    <property type="entry name" value="TAXi_N"/>
    <property type="match status" value="1"/>
</dbReference>
<dbReference type="PROSITE" id="PS51767">
    <property type="entry name" value="PEPTIDASE_A1"/>
    <property type="match status" value="1"/>
</dbReference>
<protein>
    <recommendedName>
        <fullName evidence="5">Peptidase A1 domain-containing protein</fullName>
    </recommendedName>
</protein>
<name>A0A2T7DZU9_9POAL</name>
<dbReference type="AlphaFoldDB" id="A0A2T7DZU9"/>
<dbReference type="STRING" id="1504633.A0A2T7DZU9"/>
<dbReference type="InterPro" id="IPR032799">
    <property type="entry name" value="TAXi_C"/>
</dbReference>